<proteinExistence type="predicted"/>
<gene>
    <name evidence="1" type="ORF">M9H77_27504</name>
</gene>
<evidence type="ECO:0000313" key="1">
    <source>
        <dbReference type="EMBL" id="KAI5658711.1"/>
    </source>
</evidence>
<accession>A0ACC0AGU4</accession>
<comment type="caution">
    <text evidence="1">The sequence shown here is derived from an EMBL/GenBank/DDBJ whole genome shotgun (WGS) entry which is preliminary data.</text>
</comment>
<protein>
    <submittedName>
        <fullName evidence="1">Uncharacterized protein</fullName>
    </submittedName>
</protein>
<evidence type="ECO:0000313" key="2">
    <source>
        <dbReference type="Proteomes" id="UP001060085"/>
    </source>
</evidence>
<name>A0ACC0AGU4_CATRO</name>
<keyword evidence="2" id="KW-1185">Reference proteome</keyword>
<sequence length="302" mass="34573">MEEVPAHVHPGPIVPDILTRQHEHRSGLIWSGDHETCITNLQCRRFGRNLFQSYSTAPCRECTTDRGSPCPSSDLGLVAYSCIAALATPFVWLPDHDHSLVKSDMWRAENTIERNDHTYWGTHHASHLEVWYQWRQHIRDGTVLPVEELSNPRDDYIRWNRDITRVYISNPANRDTRTIGYQPAEEVDDIATGVIQGLPSSQTQIASFAKKVQTIIRRCMIQQQTVSSTHAKNTINMMEHVTVITQMVFHEPSMLYTTINDEDEEIESSHSESDDNNAAEEEELQTHIIPVTENTVTQWESS</sequence>
<dbReference type="EMBL" id="CM044706">
    <property type="protein sequence ID" value="KAI5658711.1"/>
    <property type="molecule type" value="Genomic_DNA"/>
</dbReference>
<reference evidence="2" key="1">
    <citation type="journal article" date="2023" name="Nat. Plants">
        <title>Single-cell RNA sequencing provides a high-resolution roadmap for understanding the multicellular compartmentation of specialized metabolism.</title>
        <authorList>
            <person name="Sun S."/>
            <person name="Shen X."/>
            <person name="Li Y."/>
            <person name="Li Y."/>
            <person name="Wang S."/>
            <person name="Li R."/>
            <person name="Zhang H."/>
            <person name="Shen G."/>
            <person name="Guo B."/>
            <person name="Wei J."/>
            <person name="Xu J."/>
            <person name="St-Pierre B."/>
            <person name="Chen S."/>
            <person name="Sun C."/>
        </authorList>
    </citation>
    <scope>NUCLEOTIDE SEQUENCE [LARGE SCALE GENOMIC DNA]</scope>
</reference>
<organism evidence="1 2">
    <name type="scientific">Catharanthus roseus</name>
    <name type="common">Madagascar periwinkle</name>
    <name type="synonym">Vinca rosea</name>
    <dbReference type="NCBI Taxonomy" id="4058"/>
    <lineage>
        <taxon>Eukaryota</taxon>
        <taxon>Viridiplantae</taxon>
        <taxon>Streptophyta</taxon>
        <taxon>Embryophyta</taxon>
        <taxon>Tracheophyta</taxon>
        <taxon>Spermatophyta</taxon>
        <taxon>Magnoliopsida</taxon>
        <taxon>eudicotyledons</taxon>
        <taxon>Gunneridae</taxon>
        <taxon>Pentapetalae</taxon>
        <taxon>asterids</taxon>
        <taxon>lamiids</taxon>
        <taxon>Gentianales</taxon>
        <taxon>Apocynaceae</taxon>
        <taxon>Rauvolfioideae</taxon>
        <taxon>Vinceae</taxon>
        <taxon>Catharanthinae</taxon>
        <taxon>Catharanthus</taxon>
    </lineage>
</organism>
<dbReference type="Proteomes" id="UP001060085">
    <property type="component" value="Linkage Group LG06"/>
</dbReference>